<dbReference type="Pfam" id="PF07907">
    <property type="entry name" value="YibE_F"/>
    <property type="match status" value="1"/>
</dbReference>
<gene>
    <name evidence="2" type="ORF">H9872_02585</name>
</gene>
<feature type="transmembrane region" description="Helical" evidence="1">
    <location>
        <begin position="347"/>
        <end position="368"/>
    </location>
</feature>
<proteinExistence type="predicted"/>
<feature type="transmembrane region" description="Helical" evidence="1">
    <location>
        <begin position="174"/>
        <end position="195"/>
    </location>
</feature>
<dbReference type="AlphaFoldDB" id="A0A9E2KAZ5"/>
<feature type="transmembrane region" description="Helical" evidence="1">
    <location>
        <begin position="207"/>
        <end position="230"/>
    </location>
</feature>
<protein>
    <submittedName>
        <fullName evidence="2">YibE/F family protein</fullName>
    </submittedName>
</protein>
<keyword evidence="1" id="KW-0472">Membrane</keyword>
<evidence type="ECO:0000313" key="3">
    <source>
        <dbReference type="Proteomes" id="UP000824229"/>
    </source>
</evidence>
<keyword evidence="1" id="KW-1133">Transmembrane helix</keyword>
<comment type="caution">
    <text evidence="2">The sequence shown here is derived from an EMBL/GenBank/DDBJ whole genome shotgun (WGS) entry which is preliminary data.</text>
</comment>
<dbReference type="PANTHER" id="PTHR41771:SF1">
    <property type="entry name" value="MEMBRANE PROTEIN"/>
    <property type="match status" value="1"/>
</dbReference>
<dbReference type="EMBL" id="JAHLFQ010000049">
    <property type="protein sequence ID" value="MBU3803633.1"/>
    <property type="molecule type" value="Genomic_DNA"/>
</dbReference>
<organism evidence="2 3">
    <name type="scientific">Candidatus Cellulosilyticum pullistercoris</name>
    <dbReference type="NCBI Taxonomy" id="2838521"/>
    <lineage>
        <taxon>Bacteria</taxon>
        <taxon>Bacillati</taxon>
        <taxon>Bacillota</taxon>
        <taxon>Clostridia</taxon>
        <taxon>Lachnospirales</taxon>
        <taxon>Cellulosilyticaceae</taxon>
        <taxon>Cellulosilyticum</taxon>
    </lineage>
</organism>
<feature type="transmembrane region" description="Helical" evidence="1">
    <location>
        <begin position="9"/>
        <end position="28"/>
    </location>
</feature>
<feature type="transmembrane region" description="Helical" evidence="1">
    <location>
        <begin position="250"/>
        <end position="271"/>
    </location>
</feature>
<keyword evidence="1" id="KW-0812">Transmembrane</keyword>
<dbReference type="Proteomes" id="UP000824229">
    <property type="component" value="Unassembled WGS sequence"/>
</dbReference>
<dbReference type="InterPro" id="IPR012507">
    <property type="entry name" value="YibE_F"/>
</dbReference>
<accession>A0A9E2KAZ5</accession>
<feature type="transmembrane region" description="Helical" evidence="1">
    <location>
        <begin position="127"/>
        <end position="142"/>
    </location>
</feature>
<feature type="transmembrane region" description="Helical" evidence="1">
    <location>
        <begin position="308"/>
        <end position="327"/>
    </location>
</feature>
<sequence>MTEKVVKNIPLIIGFILTLILIVLPTGYENAIIYQGTDRCQAVVLETDDSQIISTGLIKSGEQTCKIRLLGGKFKGHEVEGYNLLNGSLESDKLFAVGDKALVVISYVEDEVLSVNMIDHYRVDKEAILAGAFCIFLILFAGKKGLMAILSFVISILMIWKVLIPYALNGYNPIFVGLFVVVILAIVVIMFVFGLDRRCLSAVLGSLLGVATTCILGILFTNAFKIHGAVMDNSESLLYSGYESLNLTKIFMSSIFIGASGAVMDIAVDITSAVSEVVQKKPSIDWKEATCSGINVGRAAMGTMTTTLLLAYSGGYLALLMVFMAQGTPISNILNYKYVSAEILDTIVGSFGLVTVAPFTALVSGILLTKVKK</sequence>
<reference evidence="2" key="2">
    <citation type="submission" date="2021-04" db="EMBL/GenBank/DDBJ databases">
        <authorList>
            <person name="Gilroy R."/>
        </authorList>
    </citation>
    <scope>NUCLEOTIDE SEQUENCE</scope>
    <source>
        <strain evidence="2">B5-657</strain>
    </source>
</reference>
<reference evidence="2" key="1">
    <citation type="journal article" date="2021" name="PeerJ">
        <title>Extensive microbial diversity within the chicken gut microbiome revealed by metagenomics and culture.</title>
        <authorList>
            <person name="Gilroy R."/>
            <person name="Ravi A."/>
            <person name="Getino M."/>
            <person name="Pursley I."/>
            <person name="Horton D.L."/>
            <person name="Alikhan N.F."/>
            <person name="Baker D."/>
            <person name="Gharbi K."/>
            <person name="Hall N."/>
            <person name="Watson M."/>
            <person name="Adriaenssens E.M."/>
            <person name="Foster-Nyarko E."/>
            <person name="Jarju S."/>
            <person name="Secka A."/>
            <person name="Antonio M."/>
            <person name="Oren A."/>
            <person name="Chaudhuri R.R."/>
            <person name="La Ragione R."/>
            <person name="Hildebrand F."/>
            <person name="Pallen M.J."/>
        </authorList>
    </citation>
    <scope>NUCLEOTIDE SEQUENCE</scope>
    <source>
        <strain evidence="2">B5-657</strain>
    </source>
</reference>
<evidence type="ECO:0000313" key="2">
    <source>
        <dbReference type="EMBL" id="MBU3803633.1"/>
    </source>
</evidence>
<evidence type="ECO:0000256" key="1">
    <source>
        <dbReference type="SAM" id="Phobius"/>
    </source>
</evidence>
<dbReference type="PANTHER" id="PTHR41771">
    <property type="entry name" value="MEMBRANE PROTEIN-RELATED"/>
    <property type="match status" value="1"/>
</dbReference>
<name>A0A9E2KAZ5_9FIRM</name>